<dbReference type="GO" id="GO:0004177">
    <property type="term" value="F:aminopeptidase activity"/>
    <property type="evidence" value="ECO:0007669"/>
    <property type="project" value="UniProtKB-KW"/>
</dbReference>
<dbReference type="EMBL" id="JAKJXP020000005">
    <property type="protein sequence ID" value="KAK7756860.1"/>
    <property type="molecule type" value="Genomic_DNA"/>
</dbReference>
<evidence type="ECO:0000256" key="2">
    <source>
        <dbReference type="ARBA" id="ARBA00011245"/>
    </source>
</evidence>
<evidence type="ECO:0000256" key="11">
    <source>
        <dbReference type="ARBA" id="ARBA00023180"/>
    </source>
</evidence>
<evidence type="ECO:0000313" key="17">
    <source>
        <dbReference type="Proteomes" id="UP001320420"/>
    </source>
</evidence>
<dbReference type="EC" id="3.4.-.-" evidence="14"/>
<evidence type="ECO:0000256" key="10">
    <source>
        <dbReference type="ARBA" id="ARBA00023157"/>
    </source>
</evidence>
<dbReference type="Proteomes" id="UP001320420">
    <property type="component" value="Unassembled WGS sequence"/>
</dbReference>
<dbReference type="GO" id="GO:0006508">
    <property type="term" value="P:proteolysis"/>
    <property type="evidence" value="ECO:0007669"/>
    <property type="project" value="UniProtKB-KW"/>
</dbReference>
<dbReference type="FunFam" id="3.40.630.10:FF:000042">
    <property type="entry name" value="Peptide hydrolase"/>
    <property type="match status" value="1"/>
</dbReference>
<keyword evidence="5 14" id="KW-0479">Metal-binding</keyword>
<evidence type="ECO:0000256" key="9">
    <source>
        <dbReference type="ARBA" id="ARBA00023145"/>
    </source>
</evidence>
<comment type="subunit">
    <text evidence="2">Monomer.</text>
</comment>
<comment type="function">
    <text evidence="12">Extracellular aminopeptidase that allows assimilation of proteinaceous substrates.</text>
</comment>
<dbReference type="AlphaFoldDB" id="A0AAN9YWZ0"/>
<keyword evidence="9" id="KW-0865">Zymogen</keyword>
<accession>A0AAN9YWZ0</accession>
<comment type="caution">
    <text evidence="16">The sequence shown here is derived from an EMBL/GenBank/DDBJ whole genome shotgun (WGS) entry which is preliminary data.</text>
</comment>
<reference evidence="16 17" key="1">
    <citation type="submission" date="2024-02" db="EMBL/GenBank/DDBJ databases">
        <title>De novo assembly and annotation of 12 fungi associated with fruit tree decline syndrome in Ontario, Canada.</title>
        <authorList>
            <person name="Sulman M."/>
            <person name="Ellouze W."/>
            <person name="Ilyukhin E."/>
        </authorList>
    </citation>
    <scope>NUCLEOTIDE SEQUENCE [LARGE SCALE GENOMIC DNA]</scope>
    <source>
        <strain evidence="16 17">M11/M66-122</strain>
    </source>
</reference>
<evidence type="ECO:0000256" key="13">
    <source>
        <dbReference type="ARBA" id="ARBA00043962"/>
    </source>
</evidence>
<dbReference type="GO" id="GO:0008235">
    <property type="term" value="F:metalloexopeptidase activity"/>
    <property type="evidence" value="ECO:0007669"/>
    <property type="project" value="InterPro"/>
</dbReference>
<dbReference type="InterPro" id="IPR007484">
    <property type="entry name" value="Peptidase_M28"/>
</dbReference>
<evidence type="ECO:0000256" key="1">
    <source>
        <dbReference type="ARBA" id="ARBA00001947"/>
    </source>
</evidence>
<dbReference type="PANTHER" id="PTHR12147">
    <property type="entry name" value="METALLOPEPTIDASE M28 FAMILY MEMBER"/>
    <property type="match status" value="1"/>
</dbReference>
<sequence>MKASLLTLLLPAAASARFVESNEANHVIPFPDAQAAFPDDVAAATEEVEKFLVELAPGETRWVTEDEKWELRRAGQQFMDITEHGDLGALSSSSSSRSKPVFPAKPQLQSDVQPLLGKLSKANLEAHLEKFTSFHTRYYKSDYGRQSSEWLLQTVRDTIAESGADKHGVKAEHFEHPWGQNSVIATIPGRSEHTVVIGAHQDSINLWLPSVLPAPGADDDGSGTVTILEAFRVLLSSGGLFNGTTTAAAEGGSGSASALPNTIEFHWYSAEEGGLLGSQAIFSSYEKEGRVVKAMLQQDMTGYVQGTLDSGKPESVGVITDFVDPGLTTFIKKVIEEYCDIPWVETKCGYACSDHASASKAGYPSAFVIESSFGDSDQHIHNTDDLIKYLSFDHMLQHAKMTLALAYELGSTDFETLESGSGEMGEL</sequence>
<evidence type="ECO:0000256" key="6">
    <source>
        <dbReference type="ARBA" id="ARBA00022729"/>
    </source>
</evidence>
<comment type="similarity">
    <text evidence="13">Belongs to the peptidase M28 family. M28E subfamily.</text>
</comment>
<evidence type="ECO:0000256" key="7">
    <source>
        <dbReference type="ARBA" id="ARBA00022801"/>
    </source>
</evidence>
<dbReference type="GO" id="GO:0046872">
    <property type="term" value="F:metal ion binding"/>
    <property type="evidence" value="ECO:0007669"/>
    <property type="project" value="UniProtKB-KW"/>
</dbReference>
<proteinExistence type="inferred from homology"/>
<keyword evidence="8 14" id="KW-0862">Zinc</keyword>
<evidence type="ECO:0000256" key="14">
    <source>
        <dbReference type="RuleBase" id="RU361240"/>
    </source>
</evidence>
<evidence type="ECO:0000313" key="16">
    <source>
        <dbReference type="EMBL" id="KAK7756860.1"/>
    </source>
</evidence>
<protein>
    <recommendedName>
        <fullName evidence="14">Peptide hydrolase</fullName>
        <ecNumber evidence="14">3.4.-.-</ecNumber>
    </recommendedName>
</protein>
<evidence type="ECO:0000256" key="8">
    <source>
        <dbReference type="ARBA" id="ARBA00022833"/>
    </source>
</evidence>
<feature type="domain" description="Peptidase M28" evidence="15">
    <location>
        <begin position="183"/>
        <end position="405"/>
    </location>
</feature>
<dbReference type="Pfam" id="PF04389">
    <property type="entry name" value="Peptidase_M28"/>
    <property type="match status" value="1"/>
</dbReference>
<keyword evidence="10" id="KW-1015">Disulfide bond</keyword>
<keyword evidence="7 14" id="KW-0378">Hydrolase</keyword>
<feature type="signal peptide" evidence="14">
    <location>
        <begin position="1"/>
        <end position="16"/>
    </location>
</feature>
<keyword evidence="17" id="KW-1185">Reference proteome</keyword>
<keyword evidence="11" id="KW-0325">Glycoprotein</keyword>
<evidence type="ECO:0000256" key="12">
    <source>
        <dbReference type="ARBA" id="ARBA00043843"/>
    </source>
</evidence>
<evidence type="ECO:0000256" key="4">
    <source>
        <dbReference type="ARBA" id="ARBA00022670"/>
    </source>
</evidence>
<dbReference type="CDD" id="cd03879">
    <property type="entry name" value="M28_AAP"/>
    <property type="match status" value="1"/>
</dbReference>
<name>A0AAN9YWZ0_9PEZI</name>
<keyword evidence="6 14" id="KW-0732">Signal</keyword>
<dbReference type="PANTHER" id="PTHR12147:SF56">
    <property type="entry name" value="AMINOPEPTIDASE YDR415C-RELATED"/>
    <property type="match status" value="1"/>
</dbReference>
<evidence type="ECO:0000259" key="15">
    <source>
        <dbReference type="Pfam" id="PF04389"/>
    </source>
</evidence>
<comment type="cofactor">
    <cofactor evidence="1">
        <name>Zn(2+)</name>
        <dbReference type="ChEBI" id="CHEBI:29105"/>
    </cofactor>
</comment>
<keyword evidence="3 16" id="KW-0031">Aminopeptidase</keyword>
<organism evidence="16 17">
    <name type="scientific">Diatrype stigma</name>
    <dbReference type="NCBI Taxonomy" id="117547"/>
    <lineage>
        <taxon>Eukaryota</taxon>
        <taxon>Fungi</taxon>
        <taxon>Dikarya</taxon>
        <taxon>Ascomycota</taxon>
        <taxon>Pezizomycotina</taxon>
        <taxon>Sordariomycetes</taxon>
        <taxon>Xylariomycetidae</taxon>
        <taxon>Xylariales</taxon>
        <taxon>Diatrypaceae</taxon>
        <taxon>Diatrype</taxon>
    </lineage>
</organism>
<dbReference type="Gene3D" id="3.40.630.10">
    <property type="entry name" value="Zn peptidases"/>
    <property type="match status" value="1"/>
</dbReference>
<feature type="chain" id="PRO_5042662941" description="Peptide hydrolase" evidence="14">
    <location>
        <begin position="17"/>
        <end position="427"/>
    </location>
</feature>
<dbReference type="InterPro" id="IPR045175">
    <property type="entry name" value="M28_fam"/>
</dbReference>
<evidence type="ECO:0000256" key="3">
    <source>
        <dbReference type="ARBA" id="ARBA00022438"/>
    </source>
</evidence>
<evidence type="ECO:0000256" key="5">
    <source>
        <dbReference type="ARBA" id="ARBA00022723"/>
    </source>
</evidence>
<gene>
    <name evidence="16" type="primary">LAP1</name>
    <name evidence="16" type="ORF">SLS62_001305</name>
</gene>
<dbReference type="SUPFAM" id="SSF53187">
    <property type="entry name" value="Zn-dependent exopeptidases"/>
    <property type="match status" value="1"/>
</dbReference>
<keyword evidence="4 14" id="KW-0645">Protease</keyword>